<keyword evidence="2" id="KW-0805">Transcription regulation</keyword>
<dbReference type="InterPro" id="IPR013324">
    <property type="entry name" value="RNA_pol_sigma_r3/r4-like"/>
</dbReference>
<dbReference type="PANTHER" id="PTHR43133:SF46">
    <property type="entry name" value="RNA POLYMERASE SIGMA-70 FACTOR ECF SUBFAMILY"/>
    <property type="match status" value="1"/>
</dbReference>
<dbReference type="InterPro" id="IPR013325">
    <property type="entry name" value="RNA_pol_sigma_r2"/>
</dbReference>
<dbReference type="Gene3D" id="1.10.1740.10">
    <property type="match status" value="1"/>
</dbReference>
<dbReference type="Proteomes" id="UP000610931">
    <property type="component" value="Unassembled WGS sequence"/>
</dbReference>
<dbReference type="InterPro" id="IPR007627">
    <property type="entry name" value="RNA_pol_sigma70_r2"/>
</dbReference>
<comment type="caution">
    <text evidence="7">The sequence shown here is derived from an EMBL/GenBank/DDBJ whole genome shotgun (WGS) entry which is preliminary data.</text>
</comment>
<keyword evidence="3" id="KW-0731">Sigma factor</keyword>
<evidence type="ECO:0000313" key="7">
    <source>
        <dbReference type="EMBL" id="MBJ6366672.1"/>
    </source>
</evidence>
<dbReference type="InterPro" id="IPR039425">
    <property type="entry name" value="RNA_pol_sigma-70-like"/>
</dbReference>
<dbReference type="AlphaFoldDB" id="A0A8J7ILM4"/>
<evidence type="ECO:0000313" key="8">
    <source>
        <dbReference type="Proteomes" id="UP000610931"/>
    </source>
</evidence>
<dbReference type="Pfam" id="PF04542">
    <property type="entry name" value="Sigma70_r2"/>
    <property type="match status" value="1"/>
</dbReference>
<dbReference type="Pfam" id="PF08281">
    <property type="entry name" value="Sigma70_r4_2"/>
    <property type="match status" value="1"/>
</dbReference>
<evidence type="ECO:0000256" key="1">
    <source>
        <dbReference type="ARBA" id="ARBA00010641"/>
    </source>
</evidence>
<dbReference type="CDD" id="cd06171">
    <property type="entry name" value="Sigma70_r4"/>
    <property type="match status" value="1"/>
</dbReference>
<evidence type="ECO:0000259" key="6">
    <source>
        <dbReference type="Pfam" id="PF08281"/>
    </source>
</evidence>
<name>A0A8J7ILM4_9FLAO</name>
<dbReference type="SUPFAM" id="SSF88659">
    <property type="entry name" value="Sigma3 and sigma4 domains of RNA polymerase sigma factors"/>
    <property type="match status" value="1"/>
</dbReference>
<evidence type="ECO:0000256" key="3">
    <source>
        <dbReference type="ARBA" id="ARBA00023082"/>
    </source>
</evidence>
<sequence length="196" mass="23292">MSKNYLYNDSFLVKQVANGCETAFLKLFNHYKNDIYRYSMSMLKQKEYAEEIVQDVFLKVWLNRESLNPNLSFKSYVFTITRNLTINFLHKVANDKAMRDHVFYEVPVYCNPIETKLDEAYFEKIKQQAINRLSPKRKRIFELSRDKGMSYDQISEELGVSKNTVKNQMSSALDTIREFLFAHENLTFILFILFIL</sequence>
<dbReference type="InterPro" id="IPR014327">
    <property type="entry name" value="RNA_pol_sigma70_bacteroid"/>
</dbReference>
<dbReference type="SUPFAM" id="SSF88946">
    <property type="entry name" value="Sigma2 domain of RNA polymerase sigma factors"/>
    <property type="match status" value="1"/>
</dbReference>
<evidence type="ECO:0000259" key="5">
    <source>
        <dbReference type="Pfam" id="PF04542"/>
    </source>
</evidence>
<comment type="similarity">
    <text evidence="1">Belongs to the sigma-70 factor family. ECF subfamily.</text>
</comment>
<keyword evidence="8" id="KW-1185">Reference proteome</keyword>
<dbReference type="InterPro" id="IPR014284">
    <property type="entry name" value="RNA_pol_sigma-70_dom"/>
</dbReference>
<dbReference type="NCBIfam" id="TIGR02937">
    <property type="entry name" value="sigma70-ECF"/>
    <property type="match status" value="1"/>
</dbReference>
<protein>
    <submittedName>
        <fullName evidence="7">RNA polymerase sigma-70 factor</fullName>
    </submittedName>
</protein>
<evidence type="ECO:0000256" key="4">
    <source>
        <dbReference type="ARBA" id="ARBA00023163"/>
    </source>
</evidence>
<dbReference type="InterPro" id="IPR036388">
    <property type="entry name" value="WH-like_DNA-bd_sf"/>
</dbReference>
<gene>
    <name evidence="7" type="ORF">JF259_01095</name>
</gene>
<proteinExistence type="inferred from homology"/>
<dbReference type="InterPro" id="IPR013249">
    <property type="entry name" value="RNA_pol_sigma70_r4_t2"/>
</dbReference>
<dbReference type="GO" id="GO:0003677">
    <property type="term" value="F:DNA binding"/>
    <property type="evidence" value="ECO:0007669"/>
    <property type="project" value="InterPro"/>
</dbReference>
<dbReference type="RefSeq" id="WP_199112294.1">
    <property type="nucleotide sequence ID" value="NZ_JAELVQ010000001.1"/>
</dbReference>
<keyword evidence="4" id="KW-0804">Transcription</keyword>
<accession>A0A8J7ILM4</accession>
<dbReference type="NCBIfam" id="TIGR02985">
    <property type="entry name" value="Sig70_bacteroi1"/>
    <property type="match status" value="1"/>
</dbReference>
<reference evidence="7" key="1">
    <citation type="submission" date="2020-12" db="EMBL/GenBank/DDBJ databases">
        <title>Snuella sp. nov., isolated from sediment in Incheon.</title>
        <authorList>
            <person name="Kim W."/>
        </authorList>
    </citation>
    <scope>NUCLEOTIDE SEQUENCE</scope>
    <source>
        <strain evidence="7">CAU 1569</strain>
    </source>
</reference>
<feature type="domain" description="RNA polymerase sigma-70 region 2" evidence="5">
    <location>
        <begin position="27"/>
        <end position="91"/>
    </location>
</feature>
<dbReference type="PANTHER" id="PTHR43133">
    <property type="entry name" value="RNA POLYMERASE ECF-TYPE SIGMA FACTO"/>
    <property type="match status" value="1"/>
</dbReference>
<dbReference type="GO" id="GO:0006352">
    <property type="term" value="P:DNA-templated transcription initiation"/>
    <property type="evidence" value="ECO:0007669"/>
    <property type="project" value="InterPro"/>
</dbReference>
<feature type="domain" description="RNA polymerase sigma factor 70 region 4 type 2" evidence="6">
    <location>
        <begin position="127"/>
        <end position="173"/>
    </location>
</feature>
<evidence type="ECO:0000256" key="2">
    <source>
        <dbReference type="ARBA" id="ARBA00023015"/>
    </source>
</evidence>
<dbReference type="GO" id="GO:0016987">
    <property type="term" value="F:sigma factor activity"/>
    <property type="evidence" value="ECO:0007669"/>
    <property type="project" value="UniProtKB-KW"/>
</dbReference>
<dbReference type="EMBL" id="JAELVQ010000001">
    <property type="protein sequence ID" value="MBJ6366672.1"/>
    <property type="molecule type" value="Genomic_DNA"/>
</dbReference>
<organism evidence="7 8">
    <name type="scientific">Snuella sedimenti</name>
    <dbReference type="NCBI Taxonomy" id="2798802"/>
    <lineage>
        <taxon>Bacteria</taxon>
        <taxon>Pseudomonadati</taxon>
        <taxon>Bacteroidota</taxon>
        <taxon>Flavobacteriia</taxon>
        <taxon>Flavobacteriales</taxon>
        <taxon>Flavobacteriaceae</taxon>
        <taxon>Snuella</taxon>
    </lineage>
</organism>
<dbReference type="Gene3D" id="1.10.10.10">
    <property type="entry name" value="Winged helix-like DNA-binding domain superfamily/Winged helix DNA-binding domain"/>
    <property type="match status" value="1"/>
</dbReference>